<proteinExistence type="predicted"/>
<comment type="caution">
    <text evidence="1">The sequence shown here is derived from an EMBL/GenBank/DDBJ whole genome shotgun (WGS) entry which is preliminary data.</text>
</comment>
<organism evidence="1 2">
    <name type="scientific">Dentiscutata heterogama</name>
    <dbReference type="NCBI Taxonomy" id="1316150"/>
    <lineage>
        <taxon>Eukaryota</taxon>
        <taxon>Fungi</taxon>
        <taxon>Fungi incertae sedis</taxon>
        <taxon>Mucoromycota</taxon>
        <taxon>Glomeromycotina</taxon>
        <taxon>Glomeromycetes</taxon>
        <taxon>Diversisporales</taxon>
        <taxon>Gigasporaceae</taxon>
        <taxon>Dentiscutata</taxon>
    </lineage>
</organism>
<sequence>MSRVDSGAFCEMCIKCKERLPHNQWCQQCESASFKEASKSWTSGNHDLDKFIKKTQLKAAGHADYLEWIPYERITDITFIAYGAYGSVSCGTWVDGPRWNWNDDSKSWERTGPKEVALKTINNSHNISPTFFNELKSFYGCSIGRNRIIHCYGISRDPQTKNYIAVVEYASHGSLINYLSKNFKTLTWDKRLNILSDIIQGLKNIHEANSLHKDLHAGNILLHHSDNKDYTAISDLGLCHFVSKGLKLQNPNVVYGLDLKDFIKGAGDSRKQIEEAEKIRLELLSEQIIITSPPKTHKVYYTTREIKIIHVSPTKLNLEIYNFKPKFSKKMKFGVKKPEQTLAMPKEKIHFQMDSDNVNDTRNFDPFSNLNQTTPIVSLPETFNNTNLNLELTDYTKKSKKIKKEIALEKNASASKYYRSDCQCSIM</sequence>
<evidence type="ECO:0000313" key="1">
    <source>
        <dbReference type="EMBL" id="CAG8466199.1"/>
    </source>
</evidence>
<reference evidence="1" key="1">
    <citation type="submission" date="2021-06" db="EMBL/GenBank/DDBJ databases">
        <authorList>
            <person name="Kallberg Y."/>
            <person name="Tangrot J."/>
            <person name="Rosling A."/>
        </authorList>
    </citation>
    <scope>NUCLEOTIDE SEQUENCE</scope>
    <source>
        <strain evidence="1">IL203A</strain>
    </source>
</reference>
<accession>A0ACA9KEL6</accession>
<dbReference type="EMBL" id="CAJVPU010000914">
    <property type="protein sequence ID" value="CAG8466199.1"/>
    <property type="molecule type" value="Genomic_DNA"/>
</dbReference>
<dbReference type="Proteomes" id="UP000789702">
    <property type="component" value="Unassembled WGS sequence"/>
</dbReference>
<keyword evidence="2" id="KW-1185">Reference proteome</keyword>
<gene>
    <name evidence="1" type="ORF">DHETER_LOCUS1506</name>
</gene>
<evidence type="ECO:0000313" key="2">
    <source>
        <dbReference type="Proteomes" id="UP000789702"/>
    </source>
</evidence>
<name>A0ACA9KEL6_9GLOM</name>
<protein>
    <submittedName>
        <fullName evidence="1">15175_t:CDS:1</fullName>
    </submittedName>
</protein>